<feature type="domain" description="ABC transporter" evidence="13">
    <location>
        <begin position="651"/>
        <end position="876"/>
    </location>
</feature>
<dbReference type="PROSITE" id="PS50929">
    <property type="entry name" value="ABC_TM1F"/>
    <property type="match status" value="2"/>
</dbReference>
<feature type="transmembrane region" description="Helical" evidence="12">
    <location>
        <begin position="73"/>
        <end position="92"/>
    </location>
</feature>
<evidence type="ECO:0000256" key="1">
    <source>
        <dbReference type="ARBA" id="ARBA00004128"/>
    </source>
</evidence>
<feature type="transmembrane region" description="Helical" evidence="12">
    <location>
        <begin position="1008"/>
        <end position="1029"/>
    </location>
</feature>
<feature type="transmembrane region" description="Helical" evidence="12">
    <location>
        <begin position="209"/>
        <end position="234"/>
    </location>
</feature>
<dbReference type="InterPro" id="IPR011527">
    <property type="entry name" value="ABC1_TM_dom"/>
</dbReference>
<dbReference type="PROSITE" id="PS00211">
    <property type="entry name" value="ABC_TRANSPORTER_1"/>
    <property type="match status" value="2"/>
</dbReference>
<evidence type="ECO:0000256" key="9">
    <source>
        <dbReference type="ARBA" id="ARBA00022989"/>
    </source>
</evidence>
<organism evidence="15 16">
    <name type="scientific">Cordyceps militaris (strain CM01)</name>
    <name type="common">Caterpillar fungus</name>
    <dbReference type="NCBI Taxonomy" id="983644"/>
    <lineage>
        <taxon>Eukaryota</taxon>
        <taxon>Fungi</taxon>
        <taxon>Dikarya</taxon>
        <taxon>Ascomycota</taxon>
        <taxon>Pezizomycotina</taxon>
        <taxon>Sordariomycetes</taxon>
        <taxon>Hypocreomycetidae</taxon>
        <taxon>Hypocreales</taxon>
        <taxon>Cordycipitaceae</taxon>
        <taxon>Cordyceps</taxon>
    </lineage>
</organism>
<sequence length="1591" mass="173476">MEQVLLGNNTAGFTPLPGLLPIPLSSSLTCNSSSSFGSSSSSSHRQSFCVSPEGWGPLSGNAFYLTPCFVDGAIGIVSICAIICGLGAVTYLQRCGIVGKALVGKWHFAAKLCDTKVTVVAVFGLTVAQTINVALGEPEHFLQDVSFWSLGAVSTSLFVILWAHWLENFCSLCENAVVLTYWLFFVLVYTFKAITLALDPAVGPRSSAFIFHCTAWALGAMELFLEFVVAELLLKPCFEGESGRSPLEFANIFSALMFTWLSPFMTFGYSNIITVKNLLALHPDDTSNTCYHRLEAAWVREEKNGKKPSIWITLARSYGAELTICGITEFLNNIFWIFQPLALQHLIQWVASRTTGDPQPYTRGAFWAFVMFFASFLKTVCFQKKISQTVTVATHVATALKVKLYHKSIKLSGQARSTKSTGDIINVMSVDVAKVSDMVAEAHSVWSLALQIILALVLLYRLLGWAMLGGVALMIVLSPVHGLVVVFYKRFQVKYMKAKDNRTRLMGGIIDNMKVLTSSAAIKLYAWDSVYQEKLRCVRHDEELKAMQIQSILAGSFTILFSMPRYLIAALSFGIYVLIQSKPLTTDIVFTSLAVFNMLKSPLSQLPNLVSTMTEGAVSLHRCVEIFTAEELQPDAVIIEAKPASPSGGLVIVKDAAFTPGSSESKELISIPHFLCHQTEFCCIIGSVGSGKSSFLSGILGQLHKTKGTVKLRGTVAYVPQTSWIMNGSIKENILVGSAWNSVVYEHTLTACALRPDLKTLPEGDATEVGERGISLSGGQKARISLARAVYSQADIYIIDDCLAAVDEHVGKHLIQRVLGPHGILRNQARILATNSTRVLRSADAIYYLQEGQIAEQGTWQKLMSTETETFKLVNTYLKKQESERTTSGTETLLIAIEAERSSPATPLSVDTKHDLDVADIKEGLAEVQAAQAITPAAMPEFITDEVLDATEATPLLTDNSQKETASDTNVKDGSGQLAKGKLETSERGKVTMAVYKAYISACGHFQLAAWVCFMMLSHAAALSSGLWMRYWTDKNAKYGGNYQPGQFIAIYTALGLASALCGAATSIVVNAFCRISASKKLHDDMAAAMFRAPLSFFETTAAGQILNRFGSDMSRIDGEMIGTFTQAVSCLTSIMFTLAVVCWTSPCFLIFVGPLAYICVVLQQYYVRTSRELSRMDSSTKSPIYSHFQESLGGVNTILAYRKQDIFEKETKTRIDNNLQAYFLSFYSNRWITLRVEFLGSVIVGGVAAFAVAAMATGHPVDPGAVGLALSYALEITTALMYTVKTSSQIENSLVAVERVLEYTAIPPEAPLESSPSTAPLPSWPTVGAIEFQHYSTRYRPGLPFVLEDVNLSIPAGARVGIVGRTGAGKSTLALALFRIIEPAEGAIAIDKVDTTCIGLNDLRPRLSIIVQDPAIFPGTVRDNLDPASVHTDEELWSALAQAQLKAHVESMEGGIHATLHERGSNLSQGQRQLISLARALLSSARVLVLDEATSAVDHRTDAIVQETLRGKEFQNKTILTVAHRINTIVDSDYIVVLEQGRALEFDTPEALVDKGGLFRDLVVEAGLLGHFADMKGNKMRQAPKHQPRL</sequence>
<dbReference type="InterPro" id="IPR044726">
    <property type="entry name" value="ABCC_6TM_D2"/>
</dbReference>
<evidence type="ECO:0000256" key="5">
    <source>
        <dbReference type="ARBA" id="ARBA00022692"/>
    </source>
</evidence>
<dbReference type="GO" id="GO:0000329">
    <property type="term" value="C:fungal-type vacuole membrane"/>
    <property type="evidence" value="ECO:0007669"/>
    <property type="project" value="UniProtKB-ARBA"/>
</dbReference>
<dbReference type="Gene3D" id="3.40.50.300">
    <property type="entry name" value="P-loop containing nucleotide triphosphate hydrolases"/>
    <property type="match status" value="2"/>
</dbReference>
<dbReference type="KEGG" id="cmt:CCM_06114"/>
<feature type="transmembrane region" description="Helical" evidence="12">
    <location>
        <begin position="246"/>
        <end position="269"/>
    </location>
</feature>
<evidence type="ECO:0000259" key="13">
    <source>
        <dbReference type="PROSITE" id="PS50893"/>
    </source>
</evidence>
<dbReference type="InterPro" id="IPR044746">
    <property type="entry name" value="ABCC_6TM_D1"/>
</dbReference>
<dbReference type="GO" id="GO:0140359">
    <property type="term" value="F:ABC-type transporter activity"/>
    <property type="evidence" value="ECO:0007669"/>
    <property type="project" value="InterPro"/>
</dbReference>
<proteinExistence type="predicted"/>
<evidence type="ECO:0000256" key="7">
    <source>
        <dbReference type="ARBA" id="ARBA00022741"/>
    </source>
</evidence>
<evidence type="ECO:0000256" key="3">
    <source>
        <dbReference type="ARBA" id="ARBA00022448"/>
    </source>
</evidence>
<dbReference type="GO" id="GO:0016887">
    <property type="term" value="F:ATP hydrolysis activity"/>
    <property type="evidence" value="ECO:0007669"/>
    <property type="project" value="InterPro"/>
</dbReference>
<dbReference type="InterPro" id="IPR003439">
    <property type="entry name" value="ABC_transporter-like_ATP-bd"/>
</dbReference>
<dbReference type="CDD" id="cd18579">
    <property type="entry name" value="ABC_6TM_ABCC_D1"/>
    <property type="match status" value="1"/>
</dbReference>
<keyword evidence="3" id="KW-0813">Transport</keyword>
<reference evidence="15 16" key="1">
    <citation type="journal article" date="2011" name="Genome Biol.">
        <title>Genome sequence of the insect pathogenic fungus Cordyceps militaris, a valued traditional Chinese medicine.</title>
        <authorList>
            <person name="Zheng P."/>
            <person name="Xia Y."/>
            <person name="Xiao G."/>
            <person name="Xiong C."/>
            <person name="Hu X."/>
            <person name="Zhang S."/>
            <person name="Zheng H."/>
            <person name="Huang Y."/>
            <person name="Zhou Y."/>
            <person name="Wang S."/>
            <person name="Zhao G.P."/>
            <person name="Liu X."/>
            <person name="St Leger R.J."/>
            <person name="Wang C."/>
        </authorList>
    </citation>
    <scope>NUCLEOTIDE SEQUENCE [LARGE SCALE GENOMIC DNA]</scope>
    <source>
        <strain evidence="15 16">CM01</strain>
    </source>
</reference>
<feature type="transmembrane region" description="Helical" evidence="12">
    <location>
        <begin position="469"/>
        <end position="488"/>
    </location>
</feature>
<dbReference type="FunFam" id="3.40.50.300:FF:000997">
    <property type="entry name" value="Multidrug resistance-associated protein 1"/>
    <property type="match status" value="1"/>
</dbReference>
<dbReference type="InterPro" id="IPR017871">
    <property type="entry name" value="ABC_transporter-like_CS"/>
</dbReference>
<dbReference type="InterPro" id="IPR003593">
    <property type="entry name" value="AAA+_ATPase"/>
</dbReference>
<keyword evidence="16" id="KW-1185">Reference proteome</keyword>
<dbReference type="OrthoDB" id="4864890at2759"/>
<dbReference type="InParanoid" id="G3JIW0"/>
<feature type="transmembrane region" description="Helical" evidence="12">
    <location>
        <begin position="1049"/>
        <end position="1073"/>
    </location>
</feature>
<evidence type="ECO:0000256" key="6">
    <source>
        <dbReference type="ARBA" id="ARBA00022737"/>
    </source>
</evidence>
<keyword evidence="5 12" id="KW-0812">Transmembrane</keyword>
<dbReference type="GO" id="GO:0005524">
    <property type="term" value="F:ATP binding"/>
    <property type="evidence" value="ECO:0007669"/>
    <property type="project" value="UniProtKB-KW"/>
</dbReference>
<feature type="transmembrane region" description="Helical" evidence="12">
    <location>
        <begin position="147"/>
        <end position="166"/>
    </location>
</feature>
<dbReference type="InterPro" id="IPR050173">
    <property type="entry name" value="ABC_transporter_C-like"/>
</dbReference>
<dbReference type="FunFam" id="3.40.50.300:FF:000565">
    <property type="entry name" value="ABC bile acid transporter"/>
    <property type="match status" value="1"/>
</dbReference>
<evidence type="ECO:0000256" key="2">
    <source>
        <dbReference type="ARBA" id="ARBA00004651"/>
    </source>
</evidence>
<evidence type="ECO:0000256" key="4">
    <source>
        <dbReference type="ARBA" id="ARBA00022475"/>
    </source>
</evidence>
<feature type="transmembrane region" description="Helical" evidence="12">
    <location>
        <begin position="178"/>
        <end position="197"/>
    </location>
</feature>
<dbReference type="InterPro" id="IPR056227">
    <property type="entry name" value="TMD0_ABC"/>
</dbReference>
<keyword evidence="7" id="KW-0547">Nucleotide-binding</keyword>
<dbReference type="Pfam" id="PF24357">
    <property type="entry name" value="TMD0_ABC"/>
    <property type="match status" value="1"/>
</dbReference>
<name>G3JIW0_CORMM</name>
<evidence type="ECO:0000256" key="10">
    <source>
        <dbReference type="ARBA" id="ARBA00023136"/>
    </source>
</evidence>
<dbReference type="Pfam" id="PF00005">
    <property type="entry name" value="ABC_tran"/>
    <property type="match status" value="2"/>
</dbReference>
<dbReference type="SUPFAM" id="SSF90123">
    <property type="entry name" value="ABC transporter transmembrane region"/>
    <property type="match status" value="2"/>
</dbReference>
<feature type="domain" description="ABC transmembrane type-1" evidence="14">
    <location>
        <begin position="1012"/>
        <end position="1293"/>
    </location>
</feature>
<dbReference type="InterPro" id="IPR036640">
    <property type="entry name" value="ABC1_TM_sf"/>
</dbReference>
<evidence type="ECO:0000259" key="14">
    <source>
        <dbReference type="PROSITE" id="PS50929"/>
    </source>
</evidence>
<keyword evidence="10 12" id="KW-0472">Membrane</keyword>
<dbReference type="SMART" id="SM00382">
    <property type="entry name" value="AAA"/>
    <property type="match status" value="2"/>
</dbReference>
<dbReference type="EMBL" id="JH126402">
    <property type="protein sequence ID" value="EGX91954.1"/>
    <property type="molecule type" value="Genomic_DNA"/>
</dbReference>
<dbReference type="Pfam" id="PF00664">
    <property type="entry name" value="ABC_membrane"/>
    <property type="match status" value="2"/>
</dbReference>
<dbReference type="PANTHER" id="PTHR24223">
    <property type="entry name" value="ATP-BINDING CASSETTE SUB-FAMILY C"/>
    <property type="match status" value="1"/>
</dbReference>
<feature type="transmembrane region" description="Helical" evidence="12">
    <location>
        <begin position="1239"/>
        <end position="1259"/>
    </location>
</feature>
<keyword evidence="4" id="KW-1003">Cell membrane</keyword>
<dbReference type="eggNOG" id="KOG0054">
    <property type="taxonomic scope" value="Eukaryota"/>
</dbReference>
<dbReference type="CDD" id="cd03244">
    <property type="entry name" value="ABCC_MRP_domain2"/>
    <property type="match status" value="1"/>
</dbReference>
<keyword evidence="6" id="KW-0677">Repeat</keyword>
<dbReference type="OMA" id="CESALVI"/>
<evidence type="ECO:0000313" key="15">
    <source>
        <dbReference type="EMBL" id="EGX91954.1"/>
    </source>
</evidence>
<dbReference type="FunFam" id="1.20.1560.10:FF:000006">
    <property type="entry name" value="ATP-binding cassette, sub-family C (CFTR/MRP), member 9"/>
    <property type="match status" value="1"/>
</dbReference>
<dbReference type="CDD" id="cd03250">
    <property type="entry name" value="ABCC_MRP_domain1"/>
    <property type="match status" value="1"/>
</dbReference>
<feature type="transmembrane region" description="Helical" evidence="12">
    <location>
        <begin position="1149"/>
        <end position="1168"/>
    </location>
</feature>
<feature type="domain" description="ABC transmembrane type-1" evidence="14">
    <location>
        <begin position="330"/>
        <end position="615"/>
    </location>
</feature>
<feature type="transmembrane region" description="Helical" evidence="12">
    <location>
        <begin position="113"/>
        <end position="135"/>
    </location>
</feature>
<feature type="transmembrane region" description="Helical" evidence="12">
    <location>
        <begin position="444"/>
        <end position="463"/>
    </location>
</feature>
<feature type="transmembrane region" description="Helical" evidence="12">
    <location>
        <begin position="364"/>
        <end position="381"/>
    </location>
</feature>
<dbReference type="HOGENOM" id="CLU_000604_27_3_1"/>
<dbReference type="GO" id="GO:0005886">
    <property type="term" value="C:plasma membrane"/>
    <property type="evidence" value="ECO:0007669"/>
    <property type="project" value="UniProtKB-SubCell"/>
</dbReference>
<dbReference type="PANTHER" id="PTHR24223:SF443">
    <property type="entry name" value="MULTIDRUG-RESISTANCE LIKE PROTEIN 1, ISOFORM I"/>
    <property type="match status" value="1"/>
</dbReference>
<keyword evidence="8" id="KW-0067">ATP-binding</keyword>
<dbReference type="InterPro" id="IPR027417">
    <property type="entry name" value="P-loop_NTPase"/>
</dbReference>
<dbReference type="Gene3D" id="1.20.1560.10">
    <property type="entry name" value="ABC transporter type 1, transmembrane domain"/>
    <property type="match status" value="2"/>
</dbReference>
<accession>G3JIW0</accession>
<keyword evidence="9 12" id="KW-1133">Transmembrane helix</keyword>
<dbReference type="SUPFAM" id="SSF52540">
    <property type="entry name" value="P-loop containing nucleoside triphosphate hydrolases"/>
    <property type="match status" value="2"/>
</dbReference>
<evidence type="ECO:0000313" key="16">
    <source>
        <dbReference type="Proteomes" id="UP000001610"/>
    </source>
</evidence>
<feature type="domain" description="ABC transporter" evidence="13">
    <location>
        <begin position="1331"/>
        <end position="1566"/>
    </location>
</feature>
<evidence type="ECO:0000256" key="12">
    <source>
        <dbReference type="SAM" id="Phobius"/>
    </source>
</evidence>
<dbReference type="FunFam" id="1.20.1560.10:FF:000013">
    <property type="entry name" value="ABC transporter C family member 2"/>
    <property type="match status" value="1"/>
</dbReference>
<dbReference type="Proteomes" id="UP000001610">
    <property type="component" value="Unassembled WGS sequence"/>
</dbReference>
<evidence type="ECO:0000256" key="8">
    <source>
        <dbReference type="ARBA" id="ARBA00022840"/>
    </source>
</evidence>
<dbReference type="GeneID" id="18168129"/>
<dbReference type="PROSITE" id="PS50893">
    <property type="entry name" value="ABC_TRANSPORTER_2"/>
    <property type="match status" value="2"/>
</dbReference>
<feature type="transmembrane region" description="Helical" evidence="12">
    <location>
        <begin position="547"/>
        <end position="579"/>
    </location>
</feature>
<dbReference type="VEuPathDB" id="FungiDB:CCM_06114"/>
<dbReference type="CDD" id="cd18580">
    <property type="entry name" value="ABC_6TM_ABCC_D2"/>
    <property type="match status" value="1"/>
</dbReference>
<comment type="subcellular location">
    <subcellularLocation>
        <location evidence="2">Cell membrane</location>
        <topology evidence="2">Multi-pass membrane protein</topology>
    </subcellularLocation>
    <subcellularLocation>
        <location evidence="1">Vacuole membrane</location>
        <topology evidence="1">Multi-pass membrane protein</topology>
    </subcellularLocation>
</comment>
<protein>
    <submittedName>
        <fullName evidence="15">Multidrug resistance-associated protein 1</fullName>
    </submittedName>
</protein>
<dbReference type="RefSeq" id="XP_006671318.1">
    <property type="nucleotide sequence ID" value="XM_006671255.1"/>
</dbReference>
<feature type="region of interest" description="Disordered" evidence="11">
    <location>
        <begin position="955"/>
        <end position="979"/>
    </location>
</feature>
<evidence type="ECO:0000256" key="11">
    <source>
        <dbReference type="SAM" id="MobiDB-lite"/>
    </source>
</evidence>
<gene>
    <name evidence="15" type="ORF">CCM_06114</name>
</gene>